<dbReference type="CDD" id="cd14798">
    <property type="entry name" value="RX-CC_like"/>
    <property type="match status" value="1"/>
</dbReference>
<feature type="domain" description="Disease resistance protein winged helix" evidence="6">
    <location>
        <begin position="413"/>
        <end position="483"/>
    </location>
</feature>
<dbReference type="InterPro" id="IPR042197">
    <property type="entry name" value="Apaf_helical"/>
</dbReference>
<dbReference type="InterPro" id="IPR041118">
    <property type="entry name" value="Rx_N"/>
</dbReference>
<dbReference type="SUPFAM" id="SSF52540">
    <property type="entry name" value="P-loop containing nucleoside triphosphate hydrolases"/>
    <property type="match status" value="1"/>
</dbReference>
<dbReference type="GO" id="GO:0098542">
    <property type="term" value="P:defense response to other organism"/>
    <property type="evidence" value="ECO:0007669"/>
    <property type="project" value="TreeGrafter"/>
</dbReference>
<keyword evidence="1" id="KW-0677">Repeat</keyword>
<evidence type="ECO:0000259" key="4">
    <source>
        <dbReference type="Pfam" id="PF00931"/>
    </source>
</evidence>
<feature type="domain" description="NB-ARC" evidence="4">
    <location>
        <begin position="148"/>
        <end position="319"/>
    </location>
</feature>
<dbReference type="Gene3D" id="3.80.10.10">
    <property type="entry name" value="Ribonuclease Inhibitor"/>
    <property type="match status" value="2"/>
</dbReference>
<dbReference type="PANTHER" id="PTHR23155:SF1185">
    <property type="entry name" value="DISEASE RESISTANCE RPP8-LIKE PROTEIN 3-RELATED"/>
    <property type="match status" value="1"/>
</dbReference>
<evidence type="ECO:0000313" key="8">
    <source>
        <dbReference type="EMBL" id="KAJ9704330.1"/>
    </source>
</evidence>
<accession>A0AA39AC60</accession>
<keyword evidence="3" id="KW-0611">Plant defense</keyword>
<dbReference type="Gene3D" id="1.10.10.10">
    <property type="entry name" value="Winged helix-like DNA-binding domain superfamily/Winged helix DNA-binding domain"/>
    <property type="match status" value="1"/>
</dbReference>
<dbReference type="InterPro" id="IPR055414">
    <property type="entry name" value="LRR_R13L4/SHOC2-like"/>
</dbReference>
<organism evidence="8 9">
    <name type="scientific">Vitis rotundifolia</name>
    <name type="common">Muscadine grape</name>
    <dbReference type="NCBI Taxonomy" id="103349"/>
    <lineage>
        <taxon>Eukaryota</taxon>
        <taxon>Viridiplantae</taxon>
        <taxon>Streptophyta</taxon>
        <taxon>Embryophyta</taxon>
        <taxon>Tracheophyta</taxon>
        <taxon>Spermatophyta</taxon>
        <taxon>Magnoliopsida</taxon>
        <taxon>eudicotyledons</taxon>
        <taxon>Gunneridae</taxon>
        <taxon>Pentapetalae</taxon>
        <taxon>rosids</taxon>
        <taxon>Vitales</taxon>
        <taxon>Vitaceae</taxon>
        <taxon>Viteae</taxon>
        <taxon>Vitis</taxon>
    </lineage>
</organism>
<evidence type="ECO:0000313" key="9">
    <source>
        <dbReference type="Proteomes" id="UP001168098"/>
    </source>
</evidence>
<dbReference type="InterPro" id="IPR044974">
    <property type="entry name" value="Disease_R_plants"/>
</dbReference>
<dbReference type="InterPro" id="IPR002182">
    <property type="entry name" value="NB-ARC"/>
</dbReference>
<feature type="domain" description="Disease resistance N-terminal" evidence="5">
    <location>
        <begin position="8"/>
        <end position="75"/>
    </location>
</feature>
<dbReference type="InterPro" id="IPR027417">
    <property type="entry name" value="P-loop_NTPase"/>
</dbReference>
<dbReference type="PRINTS" id="PR00364">
    <property type="entry name" value="DISEASERSIST"/>
</dbReference>
<name>A0AA39AC60_VITRO</name>
<protein>
    <recommendedName>
        <fullName evidence="10">Disease resistance protein At1g50180</fullName>
    </recommendedName>
</protein>
<feature type="domain" description="Disease resistance R13L4/SHOC-2-like LRR" evidence="7">
    <location>
        <begin position="545"/>
        <end position="862"/>
    </location>
</feature>
<dbReference type="FunFam" id="3.40.50.300:FF:001091">
    <property type="entry name" value="Probable disease resistance protein At1g61300"/>
    <property type="match status" value="1"/>
</dbReference>
<evidence type="ECO:0008006" key="10">
    <source>
        <dbReference type="Google" id="ProtNLM"/>
    </source>
</evidence>
<dbReference type="Proteomes" id="UP001168098">
    <property type="component" value="Unassembled WGS sequence"/>
</dbReference>
<dbReference type="FunFam" id="1.10.10.10:FF:000322">
    <property type="entry name" value="Probable disease resistance protein At1g63360"/>
    <property type="match status" value="1"/>
</dbReference>
<reference evidence="8 9" key="1">
    <citation type="journal article" date="2023" name="BMC Biotechnol.">
        <title>Vitis rotundifolia cv Carlos genome sequencing.</title>
        <authorList>
            <person name="Huff M."/>
            <person name="Hulse-Kemp A."/>
            <person name="Scheffler B."/>
            <person name="Youngblood R."/>
            <person name="Simpson S."/>
            <person name="Babiker E."/>
            <person name="Staton M."/>
        </authorList>
    </citation>
    <scope>NUCLEOTIDE SEQUENCE [LARGE SCALE GENOMIC DNA]</scope>
    <source>
        <tissue evidence="8">Leaf</tissue>
    </source>
</reference>
<gene>
    <name evidence="8" type="ORF">PVL29_002749</name>
</gene>
<keyword evidence="2" id="KW-0547">Nucleotide-binding</keyword>
<dbReference type="EMBL" id="JARBHA010000003">
    <property type="protein sequence ID" value="KAJ9704330.1"/>
    <property type="molecule type" value="Genomic_DNA"/>
</dbReference>
<evidence type="ECO:0000259" key="5">
    <source>
        <dbReference type="Pfam" id="PF18052"/>
    </source>
</evidence>
<dbReference type="Pfam" id="PF23598">
    <property type="entry name" value="LRR_14"/>
    <property type="match status" value="1"/>
</dbReference>
<dbReference type="Pfam" id="PF18052">
    <property type="entry name" value="Rx_N"/>
    <property type="match status" value="1"/>
</dbReference>
<dbReference type="AlphaFoldDB" id="A0AA39AC60"/>
<dbReference type="InterPro" id="IPR032675">
    <property type="entry name" value="LRR_dom_sf"/>
</dbReference>
<sequence length="902" mass="104363">MAEAILFCALKRIGDLLIQQAEFLGKVGDDVQLLQTELRRMQCFLKDAIAEIRDVAYDAEDVVESYILKVVSRRGRSIHTIGNMLATWEVGSEIEDVKAKISNLARSLETYGIRPIREGDDSRFAYEGRQQLRRTYSHLVEDDVVGLEEKTEELVTLLVKEERYQVISICGMGGLGKTTLARKVYHQSEVRRHFDSFAWAYVSQQCQARDVFQGVLINLTSPTKEEKERILQLRDEELVKQLYQIQWEKKCLVILDDLWTMQAWNSLRPAFPIGKSRSKILLTTRNKDVATYVDPKALIHEVQCLTEEKSWELLQKKAMLPGGHGIDFTWERLGMEMVRHCGGLPVAIIVLGGLLATKHTLKDWEMVYRNINSYLRRGKGHEQEFGGVSEVLASSYYDLPYQLKPCFLYLGHFPEDFEIPTKKLMRMWVAEGIVSSVQGETAEDVAERYLDELIERCMVQVGRRNFIGRVKTCRLHDLMRDLCLSKAKEENFLQATHLRNKNDPVAASSSMVPIVTPMAKIRRLAIYLDEGANRCISSEYEKSSHLRSLLFFYAKEVGMINWEQLKPVFNNFKLLRVLDLEGFKTTEHLPKAIGKLVHLRYLNLRNSNLVCLHTLDLSFDLLDGLQRGEIPNVIWKMEQLSHLYLPKSFTINGADKLRLDSWNNLKTLRNVDARKCCIKDLVKLTNLSKLGMHSMKSYEELKVILKHPSPILNSLRLLFLQIWGETVEEKDLRQLFSDCHHDFYRLSLGTVLSKLPEYNSFPPNLIKLTLWGSRLLEDPMPTLGKLPHLQFLRLPNTCFGKEIVCLTESFPRLKYLFISNFPKLEEWRIYDRAMPSLLELQIRRCEQLKKLPDGLRLVTTLRELEIIEMPNGFLNRLKVGGEDFYKVQQVHSIKLWARSSCF</sequence>
<evidence type="ECO:0000259" key="7">
    <source>
        <dbReference type="Pfam" id="PF23598"/>
    </source>
</evidence>
<proteinExistence type="predicted"/>
<dbReference type="InterPro" id="IPR038005">
    <property type="entry name" value="RX-like_CC"/>
</dbReference>
<dbReference type="Gene3D" id="1.10.8.430">
    <property type="entry name" value="Helical domain of apoptotic protease-activating factors"/>
    <property type="match status" value="1"/>
</dbReference>
<dbReference type="InterPro" id="IPR058922">
    <property type="entry name" value="WHD_DRP"/>
</dbReference>
<dbReference type="FunFam" id="1.10.8.430:FF:000003">
    <property type="entry name" value="Probable disease resistance protein At5g66910"/>
    <property type="match status" value="1"/>
</dbReference>
<evidence type="ECO:0000256" key="3">
    <source>
        <dbReference type="ARBA" id="ARBA00022821"/>
    </source>
</evidence>
<evidence type="ECO:0000256" key="1">
    <source>
        <dbReference type="ARBA" id="ARBA00022737"/>
    </source>
</evidence>
<evidence type="ECO:0000256" key="2">
    <source>
        <dbReference type="ARBA" id="ARBA00022741"/>
    </source>
</evidence>
<dbReference type="Gene3D" id="1.20.5.4130">
    <property type="match status" value="1"/>
</dbReference>
<comment type="caution">
    <text evidence="8">The sequence shown here is derived from an EMBL/GenBank/DDBJ whole genome shotgun (WGS) entry which is preliminary data.</text>
</comment>
<dbReference type="PANTHER" id="PTHR23155">
    <property type="entry name" value="DISEASE RESISTANCE PROTEIN RP"/>
    <property type="match status" value="1"/>
</dbReference>
<dbReference type="InterPro" id="IPR036388">
    <property type="entry name" value="WH-like_DNA-bd_sf"/>
</dbReference>
<dbReference type="Pfam" id="PF00931">
    <property type="entry name" value="NB-ARC"/>
    <property type="match status" value="1"/>
</dbReference>
<dbReference type="Pfam" id="PF23559">
    <property type="entry name" value="WHD_DRP"/>
    <property type="match status" value="1"/>
</dbReference>
<dbReference type="Gene3D" id="3.40.50.300">
    <property type="entry name" value="P-loop containing nucleotide triphosphate hydrolases"/>
    <property type="match status" value="1"/>
</dbReference>
<evidence type="ECO:0000259" key="6">
    <source>
        <dbReference type="Pfam" id="PF23559"/>
    </source>
</evidence>
<dbReference type="GO" id="GO:0043531">
    <property type="term" value="F:ADP binding"/>
    <property type="evidence" value="ECO:0007669"/>
    <property type="project" value="InterPro"/>
</dbReference>
<keyword evidence="9" id="KW-1185">Reference proteome</keyword>
<dbReference type="SUPFAM" id="SSF52058">
    <property type="entry name" value="L domain-like"/>
    <property type="match status" value="1"/>
</dbReference>